<organism evidence="8">
    <name type="scientific">Fagus sylvatica</name>
    <name type="common">Beechnut</name>
    <dbReference type="NCBI Taxonomy" id="28930"/>
    <lineage>
        <taxon>Eukaryota</taxon>
        <taxon>Viridiplantae</taxon>
        <taxon>Streptophyta</taxon>
        <taxon>Embryophyta</taxon>
        <taxon>Tracheophyta</taxon>
        <taxon>Spermatophyta</taxon>
        <taxon>Magnoliopsida</taxon>
        <taxon>eudicotyledons</taxon>
        <taxon>Gunneridae</taxon>
        <taxon>Pentapetalae</taxon>
        <taxon>rosids</taxon>
        <taxon>fabids</taxon>
        <taxon>Fagales</taxon>
        <taxon>Fagaceae</taxon>
        <taxon>Fagus</taxon>
    </lineage>
</organism>
<evidence type="ECO:0000256" key="2">
    <source>
        <dbReference type="ARBA" id="ARBA00006213"/>
    </source>
</evidence>
<dbReference type="AlphaFoldDB" id="A0A2N9H5E8"/>
<keyword evidence="4 7" id="KW-0812">Transmembrane</keyword>
<keyword evidence="3" id="KW-0813">Transport</keyword>
<dbReference type="EMBL" id="OIVN01002833">
    <property type="protein sequence ID" value="SPD06784.1"/>
    <property type="molecule type" value="Genomic_DNA"/>
</dbReference>
<evidence type="ECO:0000256" key="1">
    <source>
        <dbReference type="ARBA" id="ARBA00004141"/>
    </source>
</evidence>
<sequence length="238" mass="26380">MELEAQGNPNMKKFLLILNCILLSIGNCGGPLIMRLYFIHGGKRVWLSSWLETGGWPIIFIPIIITYFHRRATQGSSTKLFLMKPRLFIASTVIGILTGLDDYLYAYGVARLPVSTSSLIIASQLAFTAGFAFLLVKQKFTPYSINAVILLTIGAGVLALHSSNDRPNGESMKEYFAGFFMTVGASALYGFVLPLVELTYKKAKQTITYSLVMEIQIVMCLFATLFCTVGMLINKDFK</sequence>
<feature type="transmembrane region" description="Helical" evidence="7">
    <location>
        <begin position="14"/>
        <end position="39"/>
    </location>
</feature>
<protein>
    <submittedName>
        <fullName evidence="8">Uncharacterized protein</fullName>
    </submittedName>
</protein>
<dbReference type="InterPro" id="IPR030182">
    <property type="entry name" value="PUP_plant"/>
</dbReference>
<feature type="transmembrane region" description="Helical" evidence="7">
    <location>
        <begin position="175"/>
        <end position="196"/>
    </location>
</feature>
<feature type="transmembrane region" description="Helical" evidence="7">
    <location>
        <begin position="208"/>
        <end position="233"/>
    </location>
</feature>
<evidence type="ECO:0000256" key="6">
    <source>
        <dbReference type="ARBA" id="ARBA00023136"/>
    </source>
</evidence>
<evidence type="ECO:0000256" key="5">
    <source>
        <dbReference type="ARBA" id="ARBA00022989"/>
    </source>
</evidence>
<dbReference type="GO" id="GO:0016020">
    <property type="term" value="C:membrane"/>
    <property type="evidence" value="ECO:0007669"/>
    <property type="project" value="UniProtKB-SubCell"/>
</dbReference>
<reference evidence="8" key="1">
    <citation type="submission" date="2018-02" db="EMBL/GenBank/DDBJ databases">
        <authorList>
            <person name="Cohen D.B."/>
            <person name="Kent A.D."/>
        </authorList>
    </citation>
    <scope>NUCLEOTIDE SEQUENCE</scope>
</reference>
<keyword evidence="5 7" id="KW-1133">Transmembrane helix</keyword>
<feature type="transmembrane region" description="Helical" evidence="7">
    <location>
        <begin position="118"/>
        <end position="136"/>
    </location>
</feature>
<dbReference type="PANTHER" id="PTHR31376">
    <property type="entry name" value="OS09G0467300 PROTEIN-RELATED"/>
    <property type="match status" value="1"/>
</dbReference>
<accession>A0A2N9H5E8</accession>
<keyword evidence="6 7" id="KW-0472">Membrane</keyword>
<dbReference type="PANTHER" id="PTHR31376:SF1">
    <property type="entry name" value="PURINE PERMEASE 2"/>
    <property type="match status" value="1"/>
</dbReference>
<gene>
    <name evidence="8" type="ORF">FSB_LOCUS34666</name>
</gene>
<evidence type="ECO:0000256" key="7">
    <source>
        <dbReference type="SAM" id="Phobius"/>
    </source>
</evidence>
<evidence type="ECO:0000256" key="4">
    <source>
        <dbReference type="ARBA" id="ARBA00022692"/>
    </source>
</evidence>
<feature type="transmembrane region" description="Helical" evidence="7">
    <location>
        <begin position="45"/>
        <end position="67"/>
    </location>
</feature>
<dbReference type="GO" id="GO:0005345">
    <property type="term" value="F:purine nucleobase transmembrane transporter activity"/>
    <property type="evidence" value="ECO:0007669"/>
    <property type="project" value="UniProtKB-ARBA"/>
</dbReference>
<dbReference type="SUPFAM" id="SSF103481">
    <property type="entry name" value="Multidrug resistance efflux transporter EmrE"/>
    <property type="match status" value="1"/>
</dbReference>
<proteinExistence type="inferred from homology"/>
<feature type="transmembrane region" description="Helical" evidence="7">
    <location>
        <begin position="87"/>
        <end position="106"/>
    </location>
</feature>
<comment type="subcellular location">
    <subcellularLocation>
        <location evidence="1">Membrane</location>
        <topology evidence="1">Multi-pass membrane protein</topology>
    </subcellularLocation>
</comment>
<comment type="similarity">
    <text evidence="2">Belongs to the purine permeases (TC 2.A.7.14) family.</text>
</comment>
<dbReference type="InterPro" id="IPR037185">
    <property type="entry name" value="EmrE-like"/>
</dbReference>
<name>A0A2N9H5E8_FAGSY</name>
<dbReference type="Pfam" id="PF16913">
    <property type="entry name" value="PUNUT"/>
    <property type="match status" value="1"/>
</dbReference>
<evidence type="ECO:0000313" key="8">
    <source>
        <dbReference type="EMBL" id="SPD06784.1"/>
    </source>
</evidence>
<evidence type="ECO:0000256" key="3">
    <source>
        <dbReference type="ARBA" id="ARBA00022448"/>
    </source>
</evidence>
<dbReference type="GO" id="GO:0015211">
    <property type="term" value="F:purine nucleoside transmembrane transporter activity"/>
    <property type="evidence" value="ECO:0007669"/>
    <property type="project" value="InterPro"/>
</dbReference>
<feature type="transmembrane region" description="Helical" evidence="7">
    <location>
        <begin position="143"/>
        <end position="163"/>
    </location>
</feature>